<dbReference type="GO" id="GO:0005524">
    <property type="term" value="F:ATP binding"/>
    <property type="evidence" value="ECO:0007669"/>
    <property type="project" value="UniProtKB-KW"/>
</dbReference>
<evidence type="ECO:0000256" key="7">
    <source>
        <dbReference type="ARBA" id="ARBA00022777"/>
    </source>
</evidence>
<evidence type="ECO:0000256" key="3">
    <source>
        <dbReference type="ARBA" id="ARBA00012438"/>
    </source>
</evidence>
<dbReference type="Gene3D" id="1.10.287.130">
    <property type="match status" value="1"/>
</dbReference>
<evidence type="ECO:0000313" key="13">
    <source>
        <dbReference type="Proteomes" id="UP000886687"/>
    </source>
</evidence>
<evidence type="ECO:0000256" key="5">
    <source>
        <dbReference type="ARBA" id="ARBA00022679"/>
    </source>
</evidence>
<name>A0A9E4K1K1_9GAMM</name>
<keyword evidence="6 10" id="KW-0812">Transmembrane</keyword>
<dbReference type="InterPro" id="IPR050428">
    <property type="entry name" value="TCS_sensor_his_kinase"/>
</dbReference>
<keyword evidence="9 10" id="KW-0472">Membrane</keyword>
<evidence type="ECO:0000313" key="12">
    <source>
        <dbReference type="EMBL" id="MCG7937283.1"/>
    </source>
</evidence>
<dbReference type="EC" id="2.7.13.3" evidence="3"/>
<evidence type="ECO:0000259" key="11">
    <source>
        <dbReference type="PROSITE" id="PS50109"/>
    </source>
</evidence>
<keyword evidence="12" id="KW-0547">Nucleotide-binding</keyword>
<accession>A0A9E4K1K1</accession>
<keyword evidence="12" id="KW-0067">ATP-binding</keyword>
<evidence type="ECO:0000256" key="10">
    <source>
        <dbReference type="SAM" id="Phobius"/>
    </source>
</evidence>
<keyword evidence="5" id="KW-0808">Transferase</keyword>
<evidence type="ECO:0000256" key="6">
    <source>
        <dbReference type="ARBA" id="ARBA00022692"/>
    </source>
</evidence>
<dbReference type="InterPro" id="IPR036890">
    <property type="entry name" value="HATPase_C_sf"/>
</dbReference>
<dbReference type="AlphaFoldDB" id="A0A9E4K1K1"/>
<proteinExistence type="predicted"/>
<dbReference type="PROSITE" id="PS50109">
    <property type="entry name" value="HIS_KIN"/>
    <property type="match status" value="1"/>
</dbReference>
<dbReference type="InterPro" id="IPR004358">
    <property type="entry name" value="Sig_transdc_His_kin-like_C"/>
</dbReference>
<dbReference type="GO" id="GO:0005886">
    <property type="term" value="C:plasma membrane"/>
    <property type="evidence" value="ECO:0007669"/>
    <property type="project" value="TreeGrafter"/>
</dbReference>
<organism evidence="12 13">
    <name type="scientific">Candidatus Thiodiazotropha lotti</name>
    <dbReference type="NCBI Taxonomy" id="2792787"/>
    <lineage>
        <taxon>Bacteria</taxon>
        <taxon>Pseudomonadati</taxon>
        <taxon>Pseudomonadota</taxon>
        <taxon>Gammaproteobacteria</taxon>
        <taxon>Chromatiales</taxon>
        <taxon>Sedimenticolaceae</taxon>
        <taxon>Candidatus Thiodiazotropha</taxon>
    </lineage>
</organism>
<feature type="transmembrane region" description="Helical" evidence="10">
    <location>
        <begin position="160"/>
        <end position="187"/>
    </location>
</feature>
<dbReference type="InterPro" id="IPR003594">
    <property type="entry name" value="HATPase_dom"/>
</dbReference>
<comment type="catalytic activity">
    <reaction evidence="1">
        <text>ATP + protein L-histidine = ADP + protein N-phospho-L-histidine.</text>
        <dbReference type="EC" id="2.7.13.3"/>
    </reaction>
</comment>
<gene>
    <name evidence="12" type="ORF">JAZ04_00305</name>
</gene>
<dbReference type="Gene3D" id="3.30.565.10">
    <property type="entry name" value="Histidine kinase-like ATPase, C-terminal domain"/>
    <property type="match status" value="1"/>
</dbReference>
<dbReference type="InterPro" id="IPR036097">
    <property type="entry name" value="HisK_dim/P_sf"/>
</dbReference>
<evidence type="ECO:0000256" key="9">
    <source>
        <dbReference type="ARBA" id="ARBA00023136"/>
    </source>
</evidence>
<evidence type="ECO:0000256" key="8">
    <source>
        <dbReference type="ARBA" id="ARBA00022989"/>
    </source>
</evidence>
<sequence length="445" mass="50341">MSVLNPKSIERRLQIGLTLSLALLMGLLWIFGAGSLEKLTEDFITSRLEHDAESILGAVATEPRLAVEEAYINQIYHRPFSGHYFLIVSDSGSELTSRSLWDYKLRLPSMKPGESKRLYRQGPDGQQLLVWLTGYRKKNQNLTIAVAEDLLPINRQRQTFLWNFALLSIVGLMVLLIIQSLVVRLAFRRLEPLREDLRNLSSGCEKPLNEDVPNEMLPLVKEVNHLLQLLSQRNQRTRNALGNLAHALKGPLNLLTGYFDRQLRHRYGEQDNQASQQVERIRLLIDRELKRARLSGERSINQKFSAKVDLPDLLDVLRKIYQGRNLNIQAVSKPECPPFGDREDILELLGNLLDNACKWAAGNVVCQIVCADNLTIVVEDDGVGLDVSDLQSLLQRGSRLDEATEGHGLGLAIVHEVVQLYQGEINFDRSPQYGGLRVKVVLKHL</sequence>
<dbReference type="Proteomes" id="UP000886687">
    <property type="component" value="Unassembled WGS sequence"/>
</dbReference>
<dbReference type="SUPFAM" id="SSF47384">
    <property type="entry name" value="Homodimeric domain of signal transducing histidine kinase"/>
    <property type="match status" value="1"/>
</dbReference>
<comment type="caution">
    <text evidence="12">The sequence shown here is derived from an EMBL/GenBank/DDBJ whole genome shotgun (WGS) entry which is preliminary data.</text>
</comment>
<feature type="transmembrane region" description="Helical" evidence="10">
    <location>
        <begin position="12"/>
        <end position="31"/>
    </location>
</feature>
<evidence type="ECO:0000256" key="1">
    <source>
        <dbReference type="ARBA" id="ARBA00000085"/>
    </source>
</evidence>
<feature type="domain" description="Histidine kinase" evidence="11">
    <location>
        <begin position="243"/>
        <end position="445"/>
    </location>
</feature>
<dbReference type="EMBL" id="JAEPDI010000001">
    <property type="protein sequence ID" value="MCG7937283.1"/>
    <property type="molecule type" value="Genomic_DNA"/>
</dbReference>
<dbReference type="InterPro" id="IPR005467">
    <property type="entry name" value="His_kinase_dom"/>
</dbReference>
<keyword evidence="7" id="KW-0418">Kinase</keyword>
<protein>
    <recommendedName>
        <fullName evidence="3">histidine kinase</fullName>
        <ecNumber evidence="3">2.7.13.3</ecNumber>
    </recommendedName>
</protein>
<dbReference type="PRINTS" id="PR00344">
    <property type="entry name" value="BCTRLSENSOR"/>
</dbReference>
<dbReference type="PANTHER" id="PTHR45436:SF5">
    <property type="entry name" value="SENSOR HISTIDINE KINASE TRCS"/>
    <property type="match status" value="1"/>
</dbReference>
<dbReference type="PANTHER" id="PTHR45436">
    <property type="entry name" value="SENSOR HISTIDINE KINASE YKOH"/>
    <property type="match status" value="1"/>
</dbReference>
<evidence type="ECO:0000256" key="4">
    <source>
        <dbReference type="ARBA" id="ARBA00022553"/>
    </source>
</evidence>
<dbReference type="SUPFAM" id="SSF55874">
    <property type="entry name" value="ATPase domain of HSP90 chaperone/DNA topoisomerase II/histidine kinase"/>
    <property type="match status" value="1"/>
</dbReference>
<evidence type="ECO:0000256" key="2">
    <source>
        <dbReference type="ARBA" id="ARBA00004370"/>
    </source>
</evidence>
<dbReference type="Pfam" id="PF02518">
    <property type="entry name" value="HATPase_c"/>
    <property type="match status" value="1"/>
</dbReference>
<keyword evidence="4" id="KW-0597">Phosphoprotein</keyword>
<keyword evidence="8 10" id="KW-1133">Transmembrane helix</keyword>
<reference evidence="12" key="1">
    <citation type="journal article" date="2021" name="Proc. Natl. Acad. Sci. U.S.A.">
        <title>Global biogeography of chemosynthetic symbionts reveals both localized and globally distributed symbiont groups. .</title>
        <authorList>
            <person name="Osvatic J.T."/>
            <person name="Wilkins L.G.E."/>
            <person name="Leibrecht L."/>
            <person name="Leray M."/>
            <person name="Zauner S."/>
            <person name="Polzin J."/>
            <person name="Camacho Y."/>
            <person name="Gros O."/>
            <person name="van Gils J.A."/>
            <person name="Eisen J.A."/>
            <person name="Petersen J.M."/>
            <person name="Yuen B."/>
        </authorList>
    </citation>
    <scope>NUCLEOTIDE SEQUENCE</scope>
    <source>
        <strain evidence="12">MAGL173</strain>
    </source>
</reference>
<dbReference type="SMART" id="SM00387">
    <property type="entry name" value="HATPase_c"/>
    <property type="match status" value="1"/>
</dbReference>
<dbReference type="GO" id="GO:0000155">
    <property type="term" value="F:phosphorelay sensor kinase activity"/>
    <property type="evidence" value="ECO:0007669"/>
    <property type="project" value="InterPro"/>
</dbReference>
<comment type="subcellular location">
    <subcellularLocation>
        <location evidence="2">Membrane</location>
    </subcellularLocation>
</comment>